<feature type="compositionally biased region" description="Basic and acidic residues" evidence="1">
    <location>
        <begin position="245"/>
        <end position="256"/>
    </location>
</feature>
<feature type="compositionally biased region" description="Polar residues" evidence="1">
    <location>
        <begin position="173"/>
        <end position="182"/>
    </location>
</feature>
<feature type="compositionally biased region" description="Low complexity" evidence="1">
    <location>
        <begin position="733"/>
        <end position="745"/>
    </location>
</feature>
<feature type="compositionally biased region" description="Polar residues" evidence="1">
    <location>
        <begin position="213"/>
        <end position="226"/>
    </location>
</feature>
<protein>
    <submittedName>
        <fullName evidence="2">Uncharacterized protein</fullName>
    </submittedName>
</protein>
<feature type="compositionally biased region" description="Pro residues" evidence="1">
    <location>
        <begin position="928"/>
        <end position="943"/>
    </location>
</feature>
<organism evidence="2 3">
    <name type="scientific">Phyllosticta capitalensis</name>
    <dbReference type="NCBI Taxonomy" id="121624"/>
    <lineage>
        <taxon>Eukaryota</taxon>
        <taxon>Fungi</taxon>
        <taxon>Dikarya</taxon>
        <taxon>Ascomycota</taxon>
        <taxon>Pezizomycotina</taxon>
        <taxon>Dothideomycetes</taxon>
        <taxon>Dothideomycetes incertae sedis</taxon>
        <taxon>Botryosphaeriales</taxon>
        <taxon>Phyllostictaceae</taxon>
        <taxon>Phyllosticta</taxon>
    </lineage>
</organism>
<name>A0ABR1YPE2_9PEZI</name>
<feature type="compositionally biased region" description="Polar residues" evidence="1">
    <location>
        <begin position="905"/>
        <end position="920"/>
    </location>
</feature>
<feature type="compositionally biased region" description="Basic and acidic residues" evidence="1">
    <location>
        <begin position="985"/>
        <end position="995"/>
    </location>
</feature>
<dbReference type="EMBL" id="JBBWRZ010000005">
    <property type="protein sequence ID" value="KAK8235326.1"/>
    <property type="molecule type" value="Genomic_DNA"/>
</dbReference>
<feature type="region of interest" description="Disordered" evidence="1">
    <location>
        <begin position="795"/>
        <end position="848"/>
    </location>
</feature>
<feature type="compositionally biased region" description="Basic and acidic residues" evidence="1">
    <location>
        <begin position="183"/>
        <end position="195"/>
    </location>
</feature>
<proteinExistence type="predicted"/>
<dbReference type="Proteomes" id="UP001492380">
    <property type="component" value="Unassembled WGS sequence"/>
</dbReference>
<feature type="compositionally biased region" description="Basic and acidic residues" evidence="1">
    <location>
        <begin position="42"/>
        <end position="55"/>
    </location>
</feature>
<evidence type="ECO:0000256" key="1">
    <source>
        <dbReference type="SAM" id="MobiDB-lite"/>
    </source>
</evidence>
<sequence>MECTDTSDPYRTPFLLLVDGQNDSNTGTRPAAEGTVASRIRFLNERDRKPQEAEKNVSQPKSVLDRAPPAIREADQSLSPNPQRLSPFVRRTAERLPTPTPPVHSLHANIPVHSPTPKVVIQRPTFFDISPGSDKGTHATNQWQKPGPSHLARSSNESSSPLPHNAAPRSEIRGTSNPQHTDLSGERKNLRHVEAVPRGQLSAQGLQRDANGNLVTTGQKQNTKSDNAGPFGVTLRKSQAALEPAHSKPESAKPGKSDSSIGSALRKLRPISPSIGIGPRNTTFGRAGGRYRPDEPCSSPAVEGVPEAHAPESVETHENEAAALAKVHDERIAPKRSIIPFDSVGHVDTGNEAIASSIRQPSQQGPLPSDADTVPTFRQEQLDRIHAIDTVIKRQSNLLQGVIRQLKGCGPRLEEIRTLSRGLSPKTRTIKFPASETFDLDNSSRIFAATPVSDSSTGWEVHEGPERTERTRTMSFPDALLALNDAAETVSSLVKDIQPAALTDIPRAQSLGDNARRTQSLPKALLGPATASLLHPVQCPDDLITPRPHTVNVQPHFDWLGRPSATSRYTLTPPPGQSMGKAMSHAALRNALPTMLPPTPQDERPPVLGRRRHPRLKLSTQSNPSVALKHGRVAGHGLPKPPSSTLSSASSISQFSFRPTPPLYFSYQQLPTPADPETTDQAGALSLHGPPTAFSTADQQSQQFFSHVDNLTPSSASKDSPPPPPPKFMGFDPTAASPTTGGSSSSKRRKAQSDCGIPIGSSVSSIRSSSLLCESCGMKRDAKMGMDATAGVESPAVAALSPVEESPETSKQVSQDSVPQPSSKNTSQPKVQTAFKSSSPVFQPPLTAQLHPAIPQLTDFPTAPLTKQSVSNGDLKCLHTLADPKSPPSPPLAELSSGKAASDYVTATQPLSGSESTASQVEILMQPSGPPPDATPASAPKPKPNPEKSNVPAQPSEADTTAAAPPSTRHTSTSRRPLPRPLQNQHEDSDDARQQTKIRIEQWRQMVPAVQFASQPVVNPFKPASSSPSSLPLEAAEHLDVRTRVRLLEAARRVKELEMEEDVRAAAAAAAAADVLGENQVCAQTANADIAVTDAAACGGEDEAPDEALFKGGANEQIGALEKPFW</sequence>
<comment type="caution">
    <text evidence="2">The sequence shown here is derived from an EMBL/GenBank/DDBJ whole genome shotgun (WGS) entry which is preliminary data.</text>
</comment>
<evidence type="ECO:0000313" key="3">
    <source>
        <dbReference type="Proteomes" id="UP001492380"/>
    </source>
</evidence>
<feature type="compositionally biased region" description="Polar residues" evidence="1">
    <location>
        <begin position="825"/>
        <end position="841"/>
    </location>
</feature>
<feature type="region of interest" description="Disordered" evidence="1">
    <location>
        <begin position="615"/>
        <end position="698"/>
    </location>
</feature>
<feature type="region of interest" description="Disordered" evidence="1">
    <location>
        <begin position="1"/>
        <end position="264"/>
    </location>
</feature>
<gene>
    <name evidence="2" type="ORF">HDK90DRAFT_465690</name>
</gene>
<keyword evidence="3" id="KW-1185">Reference proteome</keyword>
<accession>A0ABR1YPE2</accession>
<feature type="compositionally biased region" description="Polar residues" evidence="1">
    <location>
        <begin position="947"/>
        <end position="959"/>
    </location>
</feature>
<reference evidence="2 3" key="1">
    <citation type="submission" date="2024-04" db="EMBL/GenBank/DDBJ databases">
        <title>Phyllosticta paracitricarpa is synonymous to the EU quarantine fungus P. citricarpa based on phylogenomic analyses.</title>
        <authorList>
            <consortium name="Lawrence Berkeley National Laboratory"/>
            <person name="Van Ingen-Buijs V.A."/>
            <person name="Van Westerhoven A.C."/>
            <person name="Haridas S."/>
            <person name="Skiadas P."/>
            <person name="Martin F."/>
            <person name="Groenewald J.Z."/>
            <person name="Crous P.W."/>
            <person name="Seidl M.F."/>
        </authorList>
    </citation>
    <scope>NUCLEOTIDE SEQUENCE [LARGE SCALE GENOMIC DNA]</scope>
    <source>
        <strain evidence="2 3">CBS 123374</strain>
    </source>
</reference>
<feature type="compositionally biased region" description="Low complexity" evidence="1">
    <location>
        <begin position="810"/>
        <end position="824"/>
    </location>
</feature>
<feature type="region of interest" description="Disordered" evidence="1">
    <location>
        <begin position="876"/>
        <end position="995"/>
    </location>
</feature>
<evidence type="ECO:0000313" key="2">
    <source>
        <dbReference type="EMBL" id="KAK8235326.1"/>
    </source>
</evidence>
<feature type="region of interest" description="Disordered" evidence="1">
    <location>
        <begin position="710"/>
        <end position="760"/>
    </location>
</feature>
<feature type="compositionally biased region" description="Low complexity" evidence="1">
    <location>
        <begin position="643"/>
        <end position="656"/>
    </location>
</feature>
<feature type="compositionally biased region" description="Polar residues" evidence="1">
    <location>
        <begin position="152"/>
        <end position="162"/>
    </location>
</feature>